<evidence type="ECO:0000259" key="2">
    <source>
        <dbReference type="PROSITE" id="PS50011"/>
    </source>
</evidence>
<keyword evidence="1" id="KW-0732">Signal</keyword>
<evidence type="ECO:0000313" key="4">
    <source>
        <dbReference type="Proteomes" id="UP000605970"/>
    </source>
</evidence>
<dbReference type="Proteomes" id="UP000605970">
    <property type="component" value="Unassembled WGS sequence"/>
</dbReference>
<sequence length="103" mass="12231">MKSMLLIILINTIKIQVILLNYMDISKKVDIWLFGLMSYQLLYQYLPSPGMFFTYSKIDEELNKYRKDLNKETPLDQIIKKCIDINPDNRPDIAFLLNLLQEL</sequence>
<feature type="signal peptide" evidence="1">
    <location>
        <begin position="1"/>
        <end position="20"/>
    </location>
</feature>
<dbReference type="Pfam" id="PF07714">
    <property type="entry name" value="PK_Tyr_Ser-Thr"/>
    <property type="match status" value="1"/>
</dbReference>
<dbReference type="InterPro" id="IPR000719">
    <property type="entry name" value="Prot_kinase_dom"/>
</dbReference>
<evidence type="ECO:0000256" key="1">
    <source>
        <dbReference type="SAM" id="SignalP"/>
    </source>
</evidence>
<dbReference type="SUPFAM" id="SSF56112">
    <property type="entry name" value="Protein kinase-like (PK-like)"/>
    <property type="match status" value="1"/>
</dbReference>
<proteinExistence type="predicted"/>
<feature type="chain" id="PRO_5035898608" description="Protein kinase domain-containing protein" evidence="1">
    <location>
        <begin position="21"/>
        <end position="103"/>
    </location>
</feature>
<dbReference type="InterPro" id="IPR001245">
    <property type="entry name" value="Ser-Thr/Tyr_kinase_cat_dom"/>
</dbReference>
<dbReference type="Gene3D" id="1.10.510.10">
    <property type="entry name" value="Transferase(Phosphotransferase) domain 1"/>
    <property type="match status" value="1"/>
</dbReference>
<protein>
    <recommendedName>
        <fullName evidence="2">Protein kinase domain-containing protein</fullName>
    </recommendedName>
</protein>
<dbReference type="GO" id="GO:0004672">
    <property type="term" value="F:protein kinase activity"/>
    <property type="evidence" value="ECO:0007669"/>
    <property type="project" value="InterPro"/>
</dbReference>
<dbReference type="PROSITE" id="PS50011">
    <property type="entry name" value="PROTEIN_KINASE_DOM"/>
    <property type="match status" value="1"/>
</dbReference>
<gene>
    <name evidence="3" type="ORF">Mgra_00006383</name>
</gene>
<dbReference type="AlphaFoldDB" id="A0A8S9ZLE3"/>
<evidence type="ECO:0000313" key="3">
    <source>
        <dbReference type="EMBL" id="KAF7634204.1"/>
    </source>
</evidence>
<comment type="caution">
    <text evidence="3">The sequence shown here is derived from an EMBL/GenBank/DDBJ whole genome shotgun (WGS) entry which is preliminary data.</text>
</comment>
<dbReference type="EMBL" id="JABEBT010000062">
    <property type="protein sequence ID" value="KAF7634204.1"/>
    <property type="molecule type" value="Genomic_DNA"/>
</dbReference>
<feature type="domain" description="Protein kinase" evidence="2">
    <location>
        <begin position="1"/>
        <end position="103"/>
    </location>
</feature>
<accession>A0A8S9ZLE3</accession>
<keyword evidence="4" id="KW-1185">Reference proteome</keyword>
<reference evidence="3" key="1">
    <citation type="journal article" date="2020" name="Ecol. Evol.">
        <title>Genome structure and content of the rice root-knot nematode (Meloidogyne graminicola).</title>
        <authorList>
            <person name="Phan N.T."/>
            <person name="Danchin E.G.J."/>
            <person name="Klopp C."/>
            <person name="Perfus-Barbeoch L."/>
            <person name="Kozlowski D.K."/>
            <person name="Koutsovoulos G.D."/>
            <person name="Lopez-Roques C."/>
            <person name="Bouchez O."/>
            <person name="Zahm M."/>
            <person name="Besnard G."/>
            <person name="Bellafiore S."/>
        </authorList>
    </citation>
    <scope>NUCLEOTIDE SEQUENCE</scope>
    <source>
        <strain evidence="3">VN-18</strain>
    </source>
</reference>
<organism evidence="3 4">
    <name type="scientific">Meloidogyne graminicola</name>
    <dbReference type="NCBI Taxonomy" id="189291"/>
    <lineage>
        <taxon>Eukaryota</taxon>
        <taxon>Metazoa</taxon>
        <taxon>Ecdysozoa</taxon>
        <taxon>Nematoda</taxon>
        <taxon>Chromadorea</taxon>
        <taxon>Rhabditida</taxon>
        <taxon>Tylenchina</taxon>
        <taxon>Tylenchomorpha</taxon>
        <taxon>Tylenchoidea</taxon>
        <taxon>Meloidogynidae</taxon>
        <taxon>Meloidogyninae</taxon>
        <taxon>Meloidogyne</taxon>
    </lineage>
</organism>
<name>A0A8S9ZLE3_9BILA</name>
<dbReference type="OrthoDB" id="248923at2759"/>
<dbReference type="GO" id="GO:0005524">
    <property type="term" value="F:ATP binding"/>
    <property type="evidence" value="ECO:0007669"/>
    <property type="project" value="InterPro"/>
</dbReference>
<dbReference type="InterPro" id="IPR011009">
    <property type="entry name" value="Kinase-like_dom_sf"/>
</dbReference>